<dbReference type="InterPro" id="IPR050951">
    <property type="entry name" value="Retrovirus_Pol_polyprotein"/>
</dbReference>
<evidence type="ECO:0000313" key="3">
    <source>
        <dbReference type="RefSeq" id="XP_026685951.1"/>
    </source>
</evidence>
<evidence type="ECO:0000259" key="1">
    <source>
        <dbReference type="PROSITE" id="PS50994"/>
    </source>
</evidence>
<sequence>MKQNEPPKETSHPWEMSSQPWERIHIDFAGPESGWYYFIVVDSFTKWVEVIPTKTTTADWCIRQLRNLFCTFGIPTMLVSDNGSQFKSSVFESFLVSNGVCHRTSAPYHPATNGQAERFVQTIKKSLKCMQDERGDINLKLNRLLMQLRKVPNDNGDSSYTLMFGRNIRTRLDTMMRMEHKLDNDNCSSRFKPRRSFDVGSRVQAKNYTSDGKWNFGNVIAKEGVLHYKLKVDNGDFVLDVLGTSAALDTIMGSARDSSYGNSVGIHLDHLGDFTIRKTFGHSVPQSFH</sequence>
<feature type="domain" description="Integrase catalytic" evidence="1">
    <location>
        <begin position="16"/>
        <end position="173"/>
    </location>
</feature>
<dbReference type="GO" id="GO:0015074">
    <property type="term" value="P:DNA integration"/>
    <property type="evidence" value="ECO:0007669"/>
    <property type="project" value="InterPro"/>
</dbReference>
<dbReference type="Pfam" id="PF00665">
    <property type="entry name" value="rve"/>
    <property type="match status" value="1"/>
</dbReference>
<gene>
    <name evidence="3" type="primary">LOC113471195</name>
</gene>
<name>A0A3Q0JBY3_DIACI</name>
<dbReference type="Gene3D" id="3.30.420.10">
    <property type="entry name" value="Ribonuclease H-like superfamily/Ribonuclease H"/>
    <property type="match status" value="1"/>
</dbReference>
<dbReference type="GeneID" id="113471195"/>
<dbReference type="PANTHER" id="PTHR37984">
    <property type="entry name" value="PROTEIN CBG26694"/>
    <property type="match status" value="1"/>
</dbReference>
<dbReference type="InterPro" id="IPR001584">
    <property type="entry name" value="Integrase_cat-core"/>
</dbReference>
<dbReference type="GO" id="GO:0003676">
    <property type="term" value="F:nucleic acid binding"/>
    <property type="evidence" value="ECO:0007669"/>
    <property type="project" value="InterPro"/>
</dbReference>
<proteinExistence type="predicted"/>
<accession>A0A3Q0JBY3</accession>
<protein>
    <submittedName>
        <fullName evidence="3">Uncharacterized protein K02A2.6-like</fullName>
    </submittedName>
</protein>
<dbReference type="PaxDb" id="121845-A0A3Q0JBY3"/>
<dbReference type="FunFam" id="3.30.420.10:FF:000063">
    <property type="entry name" value="Retrovirus-related Pol polyprotein from transposon 297-like Protein"/>
    <property type="match status" value="1"/>
</dbReference>
<dbReference type="InterPro" id="IPR012337">
    <property type="entry name" value="RNaseH-like_sf"/>
</dbReference>
<organism evidence="2 3">
    <name type="scientific">Diaphorina citri</name>
    <name type="common">Asian citrus psyllid</name>
    <dbReference type="NCBI Taxonomy" id="121845"/>
    <lineage>
        <taxon>Eukaryota</taxon>
        <taxon>Metazoa</taxon>
        <taxon>Ecdysozoa</taxon>
        <taxon>Arthropoda</taxon>
        <taxon>Hexapoda</taxon>
        <taxon>Insecta</taxon>
        <taxon>Pterygota</taxon>
        <taxon>Neoptera</taxon>
        <taxon>Paraneoptera</taxon>
        <taxon>Hemiptera</taxon>
        <taxon>Sternorrhyncha</taxon>
        <taxon>Psylloidea</taxon>
        <taxon>Psyllidae</taxon>
        <taxon>Diaphorininae</taxon>
        <taxon>Diaphorina</taxon>
    </lineage>
</organism>
<dbReference type="InterPro" id="IPR036397">
    <property type="entry name" value="RNaseH_sf"/>
</dbReference>
<dbReference type="RefSeq" id="XP_026685951.1">
    <property type="nucleotide sequence ID" value="XM_026830150.1"/>
</dbReference>
<dbReference type="KEGG" id="dci:113471195"/>
<dbReference type="STRING" id="121845.A0A3Q0JBY3"/>
<dbReference type="Proteomes" id="UP000079169">
    <property type="component" value="Unplaced"/>
</dbReference>
<keyword evidence="2" id="KW-1185">Reference proteome</keyword>
<evidence type="ECO:0000313" key="2">
    <source>
        <dbReference type="Proteomes" id="UP000079169"/>
    </source>
</evidence>
<dbReference type="SUPFAM" id="SSF53098">
    <property type="entry name" value="Ribonuclease H-like"/>
    <property type="match status" value="1"/>
</dbReference>
<reference evidence="3" key="1">
    <citation type="submission" date="2025-08" db="UniProtKB">
        <authorList>
            <consortium name="RefSeq"/>
        </authorList>
    </citation>
    <scope>IDENTIFICATION</scope>
</reference>
<dbReference type="PROSITE" id="PS50994">
    <property type="entry name" value="INTEGRASE"/>
    <property type="match status" value="1"/>
</dbReference>
<dbReference type="AlphaFoldDB" id="A0A3Q0JBY3"/>
<dbReference type="PANTHER" id="PTHR37984:SF5">
    <property type="entry name" value="PROTEIN NYNRIN-LIKE"/>
    <property type="match status" value="1"/>
</dbReference>